<reference evidence="1 2" key="2">
    <citation type="journal article" date="2018" name="Plant J.">
        <title>The Physcomitrella patens chromosome-scale assembly reveals moss genome structure and evolution.</title>
        <authorList>
            <person name="Lang D."/>
            <person name="Ullrich K.K."/>
            <person name="Murat F."/>
            <person name="Fuchs J."/>
            <person name="Jenkins J."/>
            <person name="Haas F.B."/>
            <person name="Piednoel M."/>
            <person name="Gundlach H."/>
            <person name="Van Bel M."/>
            <person name="Meyberg R."/>
            <person name="Vives C."/>
            <person name="Morata J."/>
            <person name="Symeonidi A."/>
            <person name="Hiss M."/>
            <person name="Muchero W."/>
            <person name="Kamisugi Y."/>
            <person name="Saleh O."/>
            <person name="Blanc G."/>
            <person name="Decker E.L."/>
            <person name="van Gessel N."/>
            <person name="Grimwood J."/>
            <person name="Hayes R.D."/>
            <person name="Graham S.W."/>
            <person name="Gunter L.E."/>
            <person name="McDaniel S.F."/>
            <person name="Hoernstein S.N.W."/>
            <person name="Larsson A."/>
            <person name="Li F.W."/>
            <person name="Perroud P.F."/>
            <person name="Phillips J."/>
            <person name="Ranjan P."/>
            <person name="Rokshar D.S."/>
            <person name="Rothfels C.J."/>
            <person name="Schneider L."/>
            <person name="Shu S."/>
            <person name="Stevenson D.W."/>
            <person name="Thummler F."/>
            <person name="Tillich M."/>
            <person name="Villarreal Aguilar J.C."/>
            <person name="Widiez T."/>
            <person name="Wong G.K."/>
            <person name="Wymore A."/>
            <person name="Zhang Y."/>
            <person name="Zimmer A.D."/>
            <person name="Quatrano R.S."/>
            <person name="Mayer K.F.X."/>
            <person name="Goodstein D."/>
            <person name="Casacuberta J.M."/>
            <person name="Vandepoele K."/>
            <person name="Reski R."/>
            <person name="Cuming A.C."/>
            <person name="Tuskan G.A."/>
            <person name="Maumus F."/>
            <person name="Salse J."/>
            <person name="Schmutz J."/>
            <person name="Rensing S.A."/>
        </authorList>
    </citation>
    <scope>NUCLEOTIDE SEQUENCE [LARGE SCALE GENOMIC DNA]</scope>
    <source>
        <strain evidence="1 2">cv. Gransden 2004</strain>
    </source>
</reference>
<sequence>MRHNHTEDYVNVPAGGGVGGTANYPAGQKLGYGYEAGADVNVPEQGYAYDTRGNAQPQYNANHGSGYVQHPQGPVIYGPSGTHPKKSNRAANWCAAAFIACWVCTWPCHGPCCCGL</sequence>
<organism evidence="1 2">
    <name type="scientific">Physcomitrium patens</name>
    <name type="common">Spreading-leaved earth moss</name>
    <name type="synonym">Physcomitrella patens</name>
    <dbReference type="NCBI Taxonomy" id="3218"/>
    <lineage>
        <taxon>Eukaryota</taxon>
        <taxon>Viridiplantae</taxon>
        <taxon>Streptophyta</taxon>
        <taxon>Embryophyta</taxon>
        <taxon>Bryophyta</taxon>
        <taxon>Bryophytina</taxon>
        <taxon>Bryopsida</taxon>
        <taxon>Funariidae</taxon>
        <taxon>Funariales</taxon>
        <taxon>Funariaceae</taxon>
        <taxon>Physcomitrium</taxon>
    </lineage>
</organism>
<dbReference type="EnsemblPlants" id="Pp3c3_1750V3.2">
    <property type="protein sequence ID" value="Pp3c3_1750V3.2"/>
    <property type="gene ID" value="Pp3c3_1750"/>
</dbReference>
<reference evidence="1" key="3">
    <citation type="submission" date="2020-12" db="UniProtKB">
        <authorList>
            <consortium name="EnsemblPlants"/>
        </authorList>
    </citation>
    <scope>IDENTIFICATION</scope>
</reference>
<reference evidence="1 2" key="1">
    <citation type="journal article" date="2008" name="Science">
        <title>The Physcomitrella genome reveals evolutionary insights into the conquest of land by plants.</title>
        <authorList>
            <person name="Rensing S."/>
            <person name="Lang D."/>
            <person name="Zimmer A."/>
            <person name="Terry A."/>
            <person name="Salamov A."/>
            <person name="Shapiro H."/>
            <person name="Nishiyama T."/>
            <person name="Perroud P.-F."/>
            <person name="Lindquist E."/>
            <person name="Kamisugi Y."/>
            <person name="Tanahashi T."/>
            <person name="Sakakibara K."/>
            <person name="Fujita T."/>
            <person name="Oishi K."/>
            <person name="Shin-I T."/>
            <person name="Kuroki Y."/>
            <person name="Toyoda A."/>
            <person name="Suzuki Y."/>
            <person name="Hashimoto A."/>
            <person name="Yamaguchi K."/>
            <person name="Sugano A."/>
            <person name="Kohara Y."/>
            <person name="Fujiyama A."/>
            <person name="Anterola A."/>
            <person name="Aoki S."/>
            <person name="Ashton N."/>
            <person name="Barbazuk W.B."/>
            <person name="Barker E."/>
            <person name="Bennetzen J."/>
            <person name="Bezanilla M."/>
            <person name="Blankenship R."/>
            <person name="Cho S.H."/>
            <person name="Dutcher S."/>
            <person name="Estelle M."/>
            <person name="Fawcett J.A."/>
            <person name="Gundlach H."/>
            <person name="Hanada K."/>
            <person name="Heyl A."/>
            <person name="Hicks K.A."/>
            <person name="Hugh J."/>
            <person name="Lohr M."/>
            <person name="Mayer K."/>
            <person name="Melkozernov A."/>
            <person name="Murata T."/>
            <person name="Nelson D."/>
            <person name="Pils B."/>
            <person name="Prigge M."/>
            <person name="Reiss B."/>
            <person name="Renner T."/>
            <person name="Rombauts S."/>
            <person name="Rushton P."/>
            <person name="Sanderfoot A."/>
            <person name="Schween G."/>
            <person name="Shiu S.-H."/>
            <person name="Stueber K."/>
            <person name="Theodoulou F.L."/>
            <person name="Tu H."/>
            <person name="Van de Peer Y."/>
            <person name="Verrier P.J."/>
            <person name="Waters E."/>
            <person name="Wood A."/>
            <person name="Yang L."/>
            <person name="Cove D."/>
            <person name="Cuming A."/>
            <person name="Hasebe M."/>
            <person name="Lucas S."/>
            <person name="Mishler D.B."/>
            <person name="Reski R."/>
            <person name="Grigoriev I."/>
            <person name="Quatrano R.S."/>
            <person name="Boore J.L."/>
        </authorList>
    </citation>
    <scope>NUCLEOTIDE SEQUENCE [LARGE SCALE GENOMIC DNA]</scope>
    <source>
        <strain evidence="1 2">cv. Gransden 2004</strain>
    </source>
</reference>
<accession>A0A7I4D9T7</accession>
<protein>
    <submittedName>
        <fullName evidence="1">Uncharacterized protein</fullName>
    </submittedName>
</protein>
<dbReference type="Gramene" id="Pp3c3_1750V3.2">
    <property type="protein sequence ID" value="Pp3c3_1750V3.2"/>
    <property type="gene ID" value="Pp3c3_1750"/>
</dbReference>
<proteinExistence type="predicted"/>
<dbReference type="EMBL" id="ABEU02000003">
    <property type="status" value="NOT_ANNOTATED_CDS"/>
    <property type="molecule type" value="Genomic_DNA"/>
</dbReference>
<evidence type="ECO:0000313" key="2">
    <source>
        <dbReference type="Proteomes" id="UP000006727"/>
    </source>
</evidence>
<keyword evidence="2" id="KW-1185">Reference proteome</keyword>
<name>A0A7I4D9T7_PHYPA</name>
<evidence type="ECO:0000313" key="1">
    <source>
        <dbReference type="EnsemblPlants" id="Pp3c3_1750V3.2"/>
    </source>
</evidence>
<dbReference type="Proteomes" id="UP000006727">
    <property type="component" value="Chromosome 3"/>
</dbReference>
<dbReference type="AlphaFoldDB" id="A0A7I4D9T7"/>